<dbReference type="STRING" id="1515439.SAMN06265784_108171"/>
<dbReference type="EMBL" id="FXAT01000008">
    <property type="protein sequence ID" value="SMG56419.1"/>
    <property type="molecule type" value="Genomic_DNA"/>
</dbReference>
<evidence type="ECO:0000313" key="2">
    <source>
        <dbReference type="Proteomes" id="UP000193228"/>
    </source>
</evidence>
<keyword evidence="2" id="KW-1185">Reference proteome</keyword>
<proteinExistence type="predicted"/>
<accession>A0A1X7LTF7</accession>
<dbReference type="AlphaFoldDB" id="A0A1X7LTF7"/>
<evidence type="ECO:0000313" key="1">
    <source>
        <dbReference type="EMBL" id="SMG56419.1"/>
    </source>
</evidence>
<protein>
    <submittedName>
        <fullName evidence="1">Uncharacterized protein</fullName>
    </submittedName>
</protein>
<dbReference type="Proteomes" id="UP000193228">
    <property type="component" value="Unassembled WGS sequence"/>
</dbReference>
<name>A0A1X7LTF7_9BURK</name>
<gene>
    <name evidence="1" type="ORF">SAMN06265784_108171</name>
</gene>
<organism evidence="1 2">
    <name type="scientific">Paraburkholderia susongensis</name>
    <dbReference type="NCBI Taxonomy" id="1515439"/>
    <lineage>
        <taxon>Bacteria</taxon>
        <taxon>Pseudomonadati</taxon>
        <taxon>Pseudomonadota</taxon>
        <taxon>Betaproteobacteria</taxon>
        <taxon>Burkholderiales</taxon>
        <taxon>Burkholderiaceae</taxon>
        <taxon>Paraburkholderia</taxon>
    </lineage>
</organism>
<sequence length="84" mass="9014">MSAWGNPGYGAGMVGFDFFGQNVRKYGGKSTKRCTVGAGSAVCLRVISRSGARIFASLVERHNEPCHKLYADERAGLLGSRKFG</sequence>
<reference evidence="2" key="1">
    <citation type="submission" date="2017-04" db="EMBL/GenBank/DDBJ databases">
        <authorList>
            <person name="Varghese N."/>
            <person name="Submissions S."/>
        </authorList>
    </citation>
    <scope>NUCLEOTIDE SEQUENCE [LARGE SCALE GENOMIC DNA]</scope>
    <source>
        <strain evidence="2">LMG 29540</strain>
    </source>
</reference>